<dbReference type="InterPro" id="IPR052021">
    <property type="entry name" value="Type-I_RS_S_subunit"/>
</dbReference>
<dbReference type="Pfam" id="PF01420">
    <property type="entry name" value="Methylase_S"/>
    <property type="match status" value="1"/>
</dbReference>
<dbReference type="PANTHER" id="PTHR30408">
    <property type="entry name" value="TYPE-1 RESTRICTION ENZYME ECOKI SPECIFICITY PROTEIN"/>
    <property type="match status" value="1"/>
</dbReference>
<dbReference type="Gene3D" id="3.90.220.20">
    <property type="entry name" value="DNA methylase specificity domains"/>
    <property type="match status" value="1"/>
</dbReference>
<feature type="domain" description="Type I restriction modification DNA specificity" evidence="4">
    <location>
        <begin position="16"/>
        <end position="161"/>
    </location>
</feature>
<evidence type="ECO:0000256" key="3">
    <source>
        <dbReference type="ARBA" id="ARBA00023125"/>
    </source>
</evidence>
<sequence length="196" mass="22160">MIATCPINSLLIKIFSGYSFRRRIIHDDDGDLRVIQMKDLMHHYSAIKISGLTRVYSENLERKTLLAKGDVLLVAKGAHNCALEYDLNLPMAIASSAFFVLRPDPEKVLPAYLAWYLNQSNVQNFFAANQSGSYMLSVAKTTLERVTVQLPSREIQEKIVAVDKLVRKEGLLMQSIMQKKKMLVTSALMKLVDKKV</sequence>
<dbReference type="SUPFAM" id="SSF116734">
    <property type="entry name" value="DNA methylase specificity domain"/>
    <property type="match status" value="1"/>
</dbReference>
<organism evidence="5 6">
    <name type="scientific">Chryseolinea lacunae</name>
    <dbReference type="NCBI Taxonomy" id="2801331"/>
    <lineage>
        <taxon>Bacteria</taxon>
        <taxon>Pseudomonadati</taxon>
        <taxon>Bacteroidota</taxon>
        <taxon>Cytophagia</taxon>
        <taxon>Cytophagales</taxon>
        <taxon>Fulvivirgaceae</taxon>
        <taxon>Chryseolinea</taxon>
    </lineage>
</organism>
<gene>
    <name evidence="5" type="ORF">JI741_24125</name>
</gene>
<keyword evidence="3" id="KW-0238">DNA-binding</keyword>
<keyword evidence="2" id="KW-0680">Restriction system</keyword>
<keyword evidence="5" id="KW-0540">Nuclease</keyword>
<dbReference type="Proteomes" id="UP000613030">
    <property type="component" value="Unassembled WGS sequence"/>
</dbReference>
<proteinExistence type="inferred from homology"/>
<keyword evidence="5" id="KW-0378">Hydrolase</keyword>
<evidence type="ECO:0000259" key="4">
    <source>
        <dbReference type="Pfam" id="PF01420"/>
    </source>
</evidence>
<name>A0ABS1KYN5_9BACT</name>
<comment type="similarity">
    <text evidence="1">Belongs to the type-I restriction system S methylase family.</text>
</comment>
<dbReference type="EMBL" id="JAERRB010000010">
    <property type="protein sequence ID" value="MBL0744342.1"/>
    <property type="molecule type" value="Genomic_DNA"/>
</dbReference>
<evidence type="ECO:0000313" key="6">
    <source>
        <dbReference type="Proteomes" id="UP000613030"/>
    </source>
</evidence>
<protein>
    <submittedName>
        <fullName evidence="5">Restriction endonuclease subunit S</fullName>
    </submittedName>
</protein>
<keyword evidence="5" id="KW-0255">Endonuclease</keyword>
<reference evidence="5 6" key="1">
    <citation type="submission" date="2021-01" db="EMBL/GenBank/DDBJ databases">
        <title>Chryseolinea sp. Jin1 Genome sequencing and assembly.</title>
        <authorList>
            <person name="Kim I."/>
        </authorList>
    </citation>
    <scope>NUCLEOTIDE SEQUENCE [LARGE SCALE GENOMIC DNA]</scope>
    <source>
        <strain evidence="5 6">Jin1</strain>
    </source>
</reference>
<dbReference type="InterPro" id="IPR000055">
    <property type="entry name" value="Restrct_endonuc_typeI_TRD"/>
</dbReference>
<accession>A0ABS1KYN5</accession>
<dbReference type="CDD" id="cd16961">
    <property type="entry name" value="RMtype1_S_TRD-CR_like"/>
    <property type="match status" value="1"/>
</dbReference>
<dbReference type="PANTHER" id="PTHR30408:SF12">
    <property type="entry name" value="TYPE I RESTRICTION ENZYME MJAVIII SPECIFICITY SUBUNIT"/>
    <property type="match status" value="1"/>
</dbReference>
<dbReference type="InterPro" id="IPR044946">
    <property type="entry name" value="Restrct_endonuc_typeI_TRD_sf"/>
</dbReference>
<comment type="caution">
    <text evidence="5">The sequence shown here is derived from an EMBL/GenBank/DDBJ whole genome shotgun (WGS) entry which is preliminary data.</text>
</comment>
<dbReference type="RefSeq" id="WP_202013996.1">
    <property type="nucleotide sequence ID" value="NZ_JAERRB010000010.1"/>
</dbReference>
<keyword evidence="6" id="KW-1185">Reference proteome</keyword>
<dbReference type="GO" id="GO:0004519">
    <property type="term" value="F:endonuclease activity"/>
    <property type="evidence" value="ECO:0007669"/>
    <property type="project" value="UniProtKB-KW"/>
</dbReference>
<evidence type="ECO:0000256" key="2">
    <source>
        <dbReference type="ARBA" id="ARBA00022747"/>
    </source>
</evidence>
<evidence type="ECO:0000256" key="1">
    <source>
        <dbReference type="ARBA" id="ARBA00010923"/>
    </source>
</evidence>
<evidence type="ECO:0000313" key="5">
    <source>
        <dbReference type="EMBL" id="MBL0744342.1"/>
    </source>
</evidence>